<name>A0A0V1F6G8_TRIPS</name>
<sequence>MARVVVKKRNRNGKVSDGDRHCRLGLNKSFTRRCDDEMQERKLSVGGVRIRDECRYALE</sequence>
<dbReference type="AlphaFoldDB" id="A0A0V1F6G8"/>
<proteinExistence type="predicted"/>
<protein>
    <submittedName>
        <fullName evidence="1">Uncharacterized protein</fullName>
    </submittedName>
</protein>
<dbReference type="EMBL" id="JYDT01000234">
    <property type="protein sequence ID" value="KRY81391.1"/>
    <property type="molecule type" value="Genomic_DNA"/>
</dbReference>
<dbReference type="Proteomes" id="UP000054995">
    <property type="component" value="Unassembled WGS sequence"/>
</dbReference>
<evidence type="ECO:0000313" key="1">
    <source>
        <dbReference type="EMBL" id="KRY81391.1"/>
    </source>
</evidence>
<organism evidence="1 2">
    <name type="scientific">Trichinella pseudospiralis</name>
    <name type="common">Parasitic roundworm</name>
    <dbReference type="NCBI Taxonomy" id="6337"/>
    <lineage>
        <taxon>Eukaryota</taxon>
        <taxon>Metazoa</taxon>
        <taxon>Ecdysozoa</taxon>
        <taxon>Nematoda</taxon>
        <taxon>Enoplea</taxon>
        <taxon>Dorylaimia</taxon>
        <taxon>Trichinellida</taxon>
        <taxon>Trichinellidae</taxon>
        <taxon>Trichinella</taxon>
    </lineage>
</organism>
<accession>A0A0V1F6G8</accession>
<comment type="caution">
    <text evidence="1">The sequence shown here is derived from an EMBL/GenBank/DDBJ whole genome shotgun (WGS) entry which is preliminary data.</text>
</comment>
<reference evidence="1 2" key="1">
    <citation type="submission" date="2015-01" db="EMBL/GenBank/DDBJ databases">
        <title>Evolution of Trichinella species and genotypes.</title>
        <authorList>
            <person name="Korhonen P.K."/>
            <person name="Edoardo P."/>
            <person name="Giuseppe L.R."/>
            <person name="Gasser R.B."/>
        </authorList>
    </citation>
    <scope>NUCLEOTIDE SEQUENCE [LARGE SCALE GENOMIC DNA]</scope>
    <source>
        <strain evidence="1">ISS470</strain>
    </source>
</reference>
<keyword evidence="2" id="KW-1185">Reference proteome</keyword>
<gene>
    <name evidence="1" type="ORF">T4D_8067</name>
</gene>
<evidence type="ECO:0000313" key="2">
    <source>
        <dbReference type="Proteomes" id="UP000054995"/>
    </source>
</evidence>